<organism evidence="1">
    <name type="scientific">Rhizophora mucronata</name>
    <name type="common">Asiatic mangrove</name>
    <dbReference type="NCBI Taxonomy" id="61149"/>
    <lineage>
        <taxon>Eukaryota</taxon>
        <taxon>Viridiplantae</taxon>
        <taxon>Streptophyta</taxon>
        <taxon>Embryophyta</taxon>
        <taxon>Tracheophyta</taxon>
        <taxon>Spermatophyta</taxon>
        <taxon>Magnoliopsida</taxon>
        <taxon>eudicotyledons</taxon>
        <taxon>Gunneridae</taxon>
        <taxon>Pentapetalae</taxon>
        <taxon>rosids</taxon>
        <taxon>fabids</taxon>
        <taxon>Malpighiales</taxon>
        <taxon>Rhizophoraceae</taxon>
        <taxon>Rhizophora</taxon>
    </lineage>
</organism>
<accession>A0A2P2R585</accession>
<sequence length="41" mass="4631">MVVVVGPSCEWEFIVEGFFVGWYIFPPPLSHSLSCFLPLSL</sequence>
<evidence type="ECO:0000313" key="1">
    <source>
        <dbReference type="EMBL" id="MBX74317.1"/>
    </source>
</evidence>
<protein>
    <submittedName>
        <fullName evidence="1">Uncharacterized protein</fullName>
    </submittedName>
</protein>
<reference evidence="1" key="1">
    <citation type="submission" date="2018-02" db="EMBL/GenBank/DDBJ databases">
        <title>Rhizophora mucronata_Transcriptome.</title>
        <authorList>
            <person name="Meera S.P."/>
            <person name="Sreeshan A."/>
            <person name="Augustine A."/>
        </authorList>
    </citation>
    <scope>NUCLEOTIDE SEQUENCE</scope>
    <source>
        <tissue evidence="1">Leaf</tissue>
    </source>
</reference>
<dbReference type="AlphaFoldDB" id="A0A2P2R585"/>
<name>A0A2P2R585_RHIMU</name>
<dbReference type="EMBL" id="GGEC01093833">
    <property type="protein sequence ID" value="MBX74317.1"/>
    <property type="molecule type" value="Transcribed_RNA"/>
</dbReference>
<proteinExistence type="predicted"/>